<evidence type="ECO:0000256" key="2">
    <source>
        <dbReference type="SAM" id="Phobius"/>
    </source>
</evidence>
<dbReference type="EMBL" id="SMKU01000018">
    <property type="protein sequence ID" value="TDD94651.1"/>
    <property type="molecule type" value="Genomic_DNA"/>
</dbReference>
<gene>
    <name evidence="3" type="ORF">E1298_06620</name>
</gene>
<protein>
    <recommendedName>
        <fullName evidence="5">Protein kinase domain-containing protein</fullName>
    </recommendedName>
</protein>
<reference evidence="3 4" key="1">
    <citation type="submission" date="2019-03" db="EMBL/GenBank/DDBJ databases">
        <title>Draft genome sequences of novel Actinobacteria.</title>
        <authorList>
            <person name="Sahin N."/>
            <person name="Ay H."/>
            <person name="Saygin H."/>
        </authorList>
    </citation>
    <scope>NUCLEOTIDE SEQUENCE [LARGE SCALE GENOMIC DNA]</scope>
    <source>
        <strain evidence="3 4">H3C3</strain>
    </source>
</reference>
<keyword evidence="2" id="KW-0812">Transmembrane</keyword>
<feature type="transmembrane region" description="Helical" evidence="2">
    <location>
        <begin position="350"/>
        <end position="371"/>
    </location>
</feature>
<name>A0A4R5C4M3_9ACTN</name>
<organism evidence="3 4">
    <name type="scientific">Actinomadura rubrisoli</name>
    <dbReference type="NCBI Taxonomy" id="2530368"/>
    <lineage>
        <taxon>Bacteria</taxon>
        <taxon>Bacillati</taxon>
        <taxon>Actinomycetota</taxon>
        <taxon>Actinomycetes</taxon>
        <taxon>Streptosporangiales</taxon>
        <taxon>Thermomonosporaceae</taxon>
        <taxon>Actinomadura</taxon>
    </lineage>
</organism>
<accession>A0A4R5C4M3</accession>
<dbReference type="OrthoDB" id="3700382at2"/>
<evidence type="ECO:0000313" key="3">
    <source>
        <dbReference type="EMBL" id="TDD94651.1"/>
    </source>
</evidence>
<sequence>MDALPRFIQIDQLVLSGTSVPGGGQATKLVECIAPDGGAYLFKSYTPDVRASVALKPLDAMVAWRLDLSDADRAELDVRCAWPRALVMEGEAVQGVLIRPAPDTMTDVIVHKGTSRPRPRHLSALARPAAQADKLGLRYYEAPVKLAVLARFCGTMLWLHERGYAVGDLQPLNAMFSYEAHTADVMLIDCDACAPLTGRPALLPQDPEIWKTPTPEPFGVRTDLYKFAWMVVRCLQENLECPAPDPDRLRSLMQTRTLDTLVGLCAGHDVPGAGLLLRDKASAWPAMVTPNALYVQTDESMRRLWLPEGAVPPAPAQPWAQDLGGGADLTSTARPRRAPSPAPAPSGEGVPARLVVAVLVVLLIAAVLAFLNR</sequence>
<dbReference type="AlphaFoldDB" id="A0A4R5C4M3"/>
<keyword evidence="2" id="KW-1133">Transmembrane helix</keyword>
<evidence type="ECO:0008006" key="5">
    <source>
        <dbReference type="Google" id="ProtNLM"/>
    </source>
</evidence>
<comment type="caution">
    <text evidence="3">The sequence shown here is derived from an EMBL/GenBank/DDBJ whole genome shotgun (WGS) entry which is preliminary data.</text>
</comment>
<keyword evidence="2" id="KW-0472">Membrane</keyword>
<evidence type="ECO:0000256" key="1">
    <source>
        <dbReference type="SAM" id="MobiDB-lite"/>
    </source>
</evidence>
<proteinExistence type="predicted"/>
<feature type="region of interest" description="Disordered" evidence="1">
    <location>
        <begin position="316"/>
        <end position="348"/>
    </location>
</feature>
<dbReference type="Proteomes" id="UP000294513">
    <property type="component" value="Unassembled WGS sequence"/>
</dbReference>
<dbReference type="RefSeq" id="WP_131890008.1">
    <property type="nucleotide sequence ID" value="NZ_SMKU01000018.1"/>
</dbReference>
<keyword evidence="4" id="KW-1185">Reference proteome</keyword>
<evidence type="ECO:0000313" key="4">
    <source>
        <dbReference type="Proteomes" id="UP000294513"/>
    </source>
</evidence>